<sequence>MPKATAVWLVDNTSLTFEQIAEFCQLHVLEVKGIADGDVAQGIKGMDPISSNQLSREEIHIAEEDPKHRLKLLEPKVEVPEVKTKRGPRYTPVSRRQDRPNAILWLLKSHPELKDSQIMRLVGTTKPTIQAIKERTHWNSPNLVAQDPVTLGLCSQIDLDAAVKRAAARVEREQKKAGKGAEKAGSLIPTEETIGLTDTQGDVTGGGEGPTPFAPPQPSEDDMASSLAQEARDAMAAPEQVEEAPDADSVFAKLKDLKVEGESTEGESAEDESDKDGNEDEKNSSDG</sequence>
<reference evidence="2 3" key="1">
    <citation type="submission" date="2014-09" db="EMBL/GenBank/DDBJ databases">
        <title>Genome sequencing of Methyloceanibacter caenitepidi Gela4.</title>
        <authorList>
            <person name="Takeuchi M."/>
            <person name="Susumu S."/>
            <person name="Kamagata Y."/>
            <person name="Oshima K."/>
            <person name="Hattori M."/>
            <person name="Iwasaki W."/>
        </authorList>
    </citation>
    <scope>NUCLEOTIDE SEQUENCE [LARGE SCALE GENOMIC DNA]</scope>
    <source>
        <strain evidence="2 3">Gela4</strain>
    </source>
</reference>
<evidence type="ECO:0000256" key="1">
    <source>
        <dbReference type="SAM" id="MobiDB-lite"/>
    </source>
</evidence>
<feature type="compositionally biased region" description="Basic and acidic residues" evidence="1">
    <location>
        <begin position="173"/>
        <end position="182"/>
    </location>
</feature>
<dbReference type="InterPro" id="IPR010421">
    <property type="entry name" value="TrcR"/>
</dbReference>
<dbReference type="HOGENOM" id="CLU_081814_0_0_5"/>
<feature type="region of interest" description="Disordered" evidence="1">
    <location>
        <begin position="173"/>
        <end position="287"/>
    </location>
</feature>
<dbReference type="KEGG" id="mcg:GL4_3053"/>
<dbReference type="AlphaFoldDB" id="A0A0A8K6F6"/>
<protein>
    <recommendedName>
        <fullName evidence="4">Cytoplasmic protein</fullName>
    </recommendedName>
</protein>
<name>A0A0A8K6F6_9HYPH</name>
<dbReference type="STRING" id="1384459.GL4_3053"/>
<evidence type="ECO:0000313" key="2">
    <source>
        <dbReference type="EMBL" id="BAQ18485.1"/>
    </source>
</evidence>
<gene>
    <name evidence="2" type="ORF">GL4_3053</name>
</gene>
<feature type="compositionally biased region" description="Acidic residues" evidence="1">
    <location>
        <begin position="262"/>
        <end position="279"/>
    </location>
</feature>
<organism evidence="2 3">
    <name type="scientific">Methyloceanibacter caenitepidi</name>
    <dbReference type="NCBI Taxonomy" id="1384459"/>
    <lineage>
        <taxon>Bacteria</taxon>
        <taxon>Pseudomonadati</taxon>
        <taxon>Pseudomonadota</taxon>
        <taxon>Alphaproteobacteria</taxon>
        <taxon>Hyphomicrobiales</taxon>
        <taxon>Hyphomicrobiaceae</taxon>
        <taxon>Methyloceanibacter</taxon>
    </lineage>
</organism>
<proteinExistence type="predicted"/>
<keyword evidence="3" id="KW-1185">Reference proteome</keyword>
<dbReference type="Proteomes" id="UP000031643">
    <property type="component" value="Chromosome"/>
</dbReference>
<evidence type="ECO:0008006" key="4">
    <source>
        <dbReference type="Google" id="ProtNLM"/>
    </source>
</evidence>
<accession>A0A0A8K6F6</accession>
<dbReference type="EMBL" id="AP014648">
    <property type="protein sequence ID" value="BAQ18485.1"/>
    <property type="molecule type" value="Genomic_DNA"/>
</dbReference>
<evidence type="ECO:0000313" key="3">
    <source>
        <dbReference type="Proteomes" id="UP000031643"/>
    </source>
</evidence>
<dbReference type="Pfam" id="PF06242">
    <property type="entry name" value="TrcR"/>
    <property type="match status" value="1"/>
</dbReference>